<evidence type="ECO:0000313" key="2">
    <source>
        <dbReference type="Proteomes" id="UP000198802"/>
    </source>
</evidence>
<evidence type="ECO:0000313" key="1">
    <source>
        <dbReference type="EMBL" id="CUU54901.1"/>
    </source>
</evidence>
<dbReference type="AlphaFoldDB" id="A0A0S4QH98"/>
<sequence length="295" mass="32156">MATAAEYAAGRVDAVRDDPAGRLALLGSLYAAPPGWPELRLPYRRAALAFMRWQLRRGLLAPVDGEAPGSAWWRAVNERLLRDTAEARGHVVGMGGPMSSPSAASSVAFARRPSVQAWYRAHNASVVAAYLEHRALADAESYVERFFLNLVLVRVLYAHALVAAPRLAMGWLGPVAPLLGDPRVRMTGIFLSLSRVLPDRYPLEGDLQGYIDDEHGLGRLLDVGMIVPRLDALYSWSAAELSIPELTGLIRDRVPCYAWDPTDREPWDPAPNPVVRALRWMVPPGGATHAGGGTV</sequence>
<organism evidence="1 2">
    <name type="scientific">Parafrankia irregularis</name>
    <dbReference type="NCBI Taxonomy" id="795642"/>
    <lineage>
        <taxon>Bacteria</taxon>
        <taxon>Bacillati</taxon>
        <taxon>Actinomycetota</taxon>
        <taxon>Actinomycetes</taxon>
        <taxon>Frankiales</taxon>
        <taxon>Frankiaceae</taxon>
        <taxon>Parafrankia</taxon>
    </lineage>
</organism>
<name>A0A0S4QH98_9ACTN</name>
<protein>
    <submittedName>
        <fullName evidence="1">Uncharacterized protein</fullName>
    </submittedName>
</protein>
<accession>A0A0S4QH98</accession>
<proteinExistence type="predicted"/>
<dbReference type="RefSeq" id="WP_091272811.1">
    <property type="nucleotide sequence ID" value="NZ_FAOZ01000003.1"/>
</dbReference>
<reference evidence="2" key="1">
    <citation type="submission" date="2015-11" db="EMBL/GenBank/DDBJ databases">
        <authorList>
            <person name="Varghese N."/>
        </authorList>
    </citation>
    <scope>NUCLEOTIDE SEQUENCE [LARGE SCALE GENOMIC DNA]</scope>
    <source>
        <strain evidence="2">DSM 45899</strain>
    </source>
</reference>
<dbReference type="Proteomes" id="UP000198802">
    <property type="component" value="Unassembled WGS sequence"/>
</dbReference>
<keyword evidence="2" id="KW-1185">Reference proteome</keyword>
<gene>
    <name evidence="1" type="ORF">Ga0074812_103391</name>
</gene>
<dbReference type="EMBL" id="FAOZ01000003">
    <property type="protein sequence ID" value="CUU54901.1"/>
    <property type="molecule type" value="Genomic_DNA"/>
</dbReference>